<name>A0A6A7K820_9FIRM</name>
<reference evidence="1 2" key="1">
    <citation type="submission" date="2019-10" db="EMBL/GenBank/DDBJ databases">
        <title>Alkalibaculum tamaniensis sp.nov., a new alkaliphilic acetogen, isolated on methoxylated aromatics from a mud volcano.</title>
        <authorList>
            <person name="Khomyakova M.A."/>
            <person name="Merkel A.Y."/>
            <person name="Bonch-Osmolovskaya E.A."/>
            <person name="Slobodkin A.I."/>
        </authorList>
    </citation>
    <scope>NUCLEOTIDE SEQUENCE [LARGE SCALE GENOMIC DNA]</scope>
    <source>
        <strain evidence="1 2">M08DMB</strain>
    </source>
</reference>
<dbReference type="EMBL" id="WHNX01000006">
    <property type="protein sequence ID" value="MPW25243.1"/>
    <property type="molecule type" value="Genomic_DNA"/>
</dbReference>
<evidence type="ECO:0000313" key="2">
    <source>
        <dbReference type="Proteomes" id="UP000440004"/>
    </source>
</evidence>
<protein>
    <submittedName>
        <fullName evidence="1">Uncharacterized protein</fullName>
    </submittedName>
</protein>
<evidence type="ECO:0000313" key="1">
    <source>
        <dbReference type="EMBL" id="MPW25243.1"/>
    </source>
</evidence>
<organism evidence="1 2">
    <name type="scientific">Alkalibaculum sporogenes</name>
    <dbReference type="NCBI Taxonomy" id="2655001"/>
    <lineage>
        <taxon>Bacteria</taxon>
        <taxon>Bacillati</taxon>
        <taxon>Bacillota</taxon>
        <taxon>Clostridia</taxon>
        <taxon>Eubacteriales</taxon>
        <taxon>Eubacteriaceae</taxon>
        <taxon>Alkalibaculum</taxon>
    </lineage>
</organism>
<dbReference type="InterPro" id="IPR038071">
    <property type="entry name" value="UROD/MetE-like_sf"/>
</dbReference>
<gene>
    <name evidence="1" type="ORF">GC105_05505</name>
</gene>
<proteinExistence type="predicted"/>
<dbReference type="Proteomes" id="UP000440004">
    <property type="component" value="Unassembled WGS sequence"/>
</dbReference>
<dbReference type="RefSeq" id="WP_152802543.1">
    <property type="nucleotide sequence ID" value="NZ_WHNX01000006.1"/>
</dbReference>
<accession>A0A6A7K820</accession>
<dbReference type="AlphaFoldDB" id="A0A6A7K820"/>
<comment type="caution">
    <text evidence="1">The sequence shown here is derived from an EMBL/GenBank/DDBJ whole genome shotgun (WGS) entry which is preliminary data.</text>
</comment>
<dbReference type="SUPFAM" id="SSF51726">
    <property type="entry name" value="UROD/MetE-like"/>
    <property type="match status" value="1"/>
</dbReference>
<sequence>MKQFEELYWPYLKNYIDQIVAADKTIYIYCESTMSRLFDYFSDFPKGHIILHLKVDDSYEIRNKFLISV</sequence>
<keyword evidence="2" id="KW-1185">Reference proteome</keyword>